<sequence length="349" mass="37235">MPKPRIIDAGRRRSLRGLGGLSLLATGMFVRPALADPAVHRASQQLMGTRVDIVVQCASAAVARDGMAAAFAEMTRLEQRMSRYRPDSEVSELQRCAGRRAVRVSPELIAVLRTAGQLSARSSGAFDVTVGAYAGWQFEAPGTHVPDAGELARERPLVDYRQVILDETRGEVLLHRPGMRLDLGGIAKLPILDAGMQALQRHGLRDAMINGGGDVLASGQLQGRDWRVGVRDPRAPERLLGVLSVSNGVVASSGDYERCFFRNGRRYHHVLDPRTGMPADGPHGVTLVAPDIETINGLGAAIMVAGEAAGRKLLAPLRGVDALIAGAGAPWMSDGMARRLRAVQPSAVS</sequence>
<dbReference type="PANTHER" id="PTHR30040">
    <property type="entry name" value="THIAMINE BIOSYNTHESIS LIPOPROTEIN APBE"/>
    <property type="match status" value="1"/>
</dbReference>
<accession>A0ABM8WE19</accession>
<comment type="similarity">
    <text evidence="11">Belongs to the ApbE family.</text>
</comment>
<dbReference type="Proteomes" id="UP000727654">
    <property type="component" value="Unassembled WGS sequence"/>
</dbReference>
<evidence type="ECO:0000313" key="12">
    <source>
        <dbReference type="EMBL" id="CAG9165575.1"/>
    </source>
</evidence>
<evidence type="ECO:0000256" key="1">
    <source>
        <dbReference type="ARBA" id="ARBA00001946"/>
    </source>
</evidence>
<evidence type="ECO:0000256" key="3">
    <source>
        <dbReference type="ARBA" id="ARBA00016337"/>
    </source>
</evidence>
<keyword evidence="8 11" id="KW-0460">Magnesium</keyword>
<protein>
    <recommendedName>
        <fullName evidence="3 11">FAD:protein FMN transferase</fullName>
        <ecNumber evidence="2 11">2.7.1.180</ecNumber>
    </recommendedName>
    <alternativeName>
        <fullName evidence="9 11">Flavin transferase</fullName>
    </alternativeName>
</protein>
<gene>
    <name evidence="12" type="ORF">LMG23992_00533</name>
</gene>
<evidence type="ECO:0000256" key="10">
    <source>
        <dbReference type="ARBA" id="ARBA00048540"/>
    </source>
</evidence>
<evidence type="ECO:0000313" key="13">
    <source>
        <dbReference type="Proteomes" id="UP000727654"/>
    </source>
</evidence>
<dbReference type="SUPFAM" id="SSF143631">
    <property type="entry name" value="ApbE-like"/>
    <property type="match status" value="1"/>
</dbReference>
<dbReference type="PIRSF" id="PIRSF006268">
    <property type="entry name" value="ApbE"/>
    <property type="match status" value="1"/>
</dbReference>
<evidence type="ECO:0000256" key="11">
    <source>
        <dbReference type="PIRNR" id="PIRNR006268"/>
    </source>
</evidence>
<comment type="caution">
    <text evidence="12">The sequence shown here is derived from an EMBL/GenBank/DDBJ whole genome shotgun (WGS) entry which is preliminary data.</text>
</comment>
<dbReference type="InterPro" id="IPR024932">
    <property type="entry name" value="ApbE"/>
</dbReference>
<evidence type="ECO:0000256" key="8">
    <source>
        <dbReference type="ARBA" id="ARBA00022842"/>
    </source>
</evidence>
<keyword evidence="5 11" id="KW-0808">Transferase</keyword>
<evidence type="ECO:0000256" key="5">
    <source>
        <dbReference type="ARBA" id="ARBA00022679"/>
    </source>
</evidence>
<keyword evidence="7 11" id="KW-0274">FAD</keyword>
<dbReference type="PANTHER" id="PTHR30040:SF2">
    <property type="entry name" value="FAD:PROTEIN FMN TRANSFERASE"/>
    <property type="match status" value="1"/>
</dbReference>
<dbReference type="Pfam" id="PF02424">
    <property type="entry name" value="ApbE"/>
    <property type="match status" value="1"/>
</dbReference>
<dbReference type="Gene3D" id="3.10.520.10">
    <property type="entry name" value="ApbE-like domains"/>
    <property type="match status" value="1"/>
</dbReference>
<comment type="catalytic activity">
    <reaction evidence="10 11">
        <text>L-threonyl-[protein] + FAD = FMN-L-threonyl-[protein] + AMP + H(+)</text>
        <dbReference type="Rhea" id="RHEA:36847"/>
        <dbReference type="Rhea" id="RHEA-COMP:11060"/>
        <dbReference type="Rhea" id="RHEA-COMP:11061"/>
        <dbReference type="ChEBI" id="CHEBI:15378"/>
        <dbReference type="ChEBI" id="CHEBI:30013"/>
        <dbReference type="ChEBI" id="CHEBI:57692"/>
        <dbReference type="ChEBI" id="CHEBI:74257"/>
        <dbReference type="ChEBI" id="CHEBI:456215"/>
        <dbReference type="EC" id="2.7.1.180"/>
    </reaction>
</comment>
<evidence type="ECO:0000256" key="9">
    <source>
        <dbReference type="ARBA" id="ARBA00031306"/>
    </source>
</evidence>
<dbReference type="RefSeq" id="WP_224078224.1">
    <property type="nucleotide sequence ID" value="NZ_CAJZAI010000001.1"/>
</dbReference>
<evidence type="ECO:0000256" key="4">
    <source>
        <dbReference type="ARBA" id="ARBA00022630"/>
    </source>
</evidence>
<evidence type="ECO:0000256" key="7">
    <source>
        <dbReference type="ARBA" id="ARBA00022827"/>
    </source>
</evidence>
<reference evidence="12 13" key="1">
    <citation type="submission" date="2021-08" db="EMBL/GenBank/DDBJ databases">
        <authorList>
            <person name="Peeters C."/>
        </authorList>
    </citation>
    <scope>NUCLEOTIDE SEQUENCE [LARGE SCALE GENOMIC DNA]</scope>
    <source>
        <strain evidence="12 13">LMG 23992</strain>
    </source>
</reference>
<keyword evidence="6 11" id="KW-0479">Metal-binding</keyword>
<dbReference type="EC" id="2.7.1.180" evidence="2 11"/>
<comment type="cofactor">
    <cofactor evidence="1">
        <name>Mg(2+)</name>
        <dbReference type="ChEBI" id="CHEBI:18420"/>
    </cofactor>
</comment>
<evidence type="ECO:0000256" key="2">
    <source>
        <dbReference type="ARBA" id="ARBA00011955"/>
    </source>
</evidence>
<name>A0ABM8WE19_9BURK</name>
<keyword evidence="4 11" id="KW-0285">Flavoprotein</keyword>
<evidence type="ECO:0000256" key="6">
    <source>
        <dbReference type="ARBA" id="ARBA00022723"/>
    </source>
</evidence>
<dbReference type="InterPro" id="IPR003374">
    <property type="entry name" value="ApbE-like_sf"/>
</dbReference>
<organism evidence="12 13">
    <name type="scientific">Cupriavidus laharis</name>
    <dbReference type="NCBI Taxonomy" id="151654"/>
    <lineage>
        <taxon>Bacteria</taxon>
        <taxon>Pseudomonadati</taxon>
        <taxon>Pseudomonadota</taxon>
        <taxon>Betaproteobacteria</taxon>
        <taxon>Burkholderiales</taxon>
        <taxon>Burkholderiaceae</taxon>
        <taxon>Cupriavidus</taxon>
    </lineage>
</organism>
<proteinExistence type="inferred from homology"/>
<keyword evidence="13" id="KW-1185">Reference proteome</keyword>
<dbReference type="EMBL" id="CAJZAI010000001">
    <property type="protein sequence ID" value="CAG9165575.1"/>
    <property type="molecule type" value="Genomic_DNA"/>
</dbReference>